<dbReference type="GO" id="GO:0016747">
    <property type="term" value="F:acyltransferase activity, transferring groups other than amino-acyl groups"/>
    <property type="evidence" value="ECO:0007669"/>
    <property type="project" value="TreeGrafter"/>
</dbReference>
<dbReference type="OrthoDB" id="1862401at2759"/>
<comment type="caution">
    <text evidence="2">The sequence shown here is derived from an EMBL/GenBank/DDBJ whole genome shotgun (WGS) entry which is preliminary data.</text>
</comment>
<accession>A0A2I2GAF2</accession>
<dbReference type="InterPro" id="IPR050317">
    <property type="entry name" value="Plant_Fungal_Acyltransferase"/>
</dbReference>
<sequence length="466" mass="51260">MGDPTYVEELSPLDLSMPRTYISVVLIFEQPGPNAKITQVLQNSLGRLSKQVPWLSGKVFPKASSGKSASSLEIRWNANDTPTLVDKGTIAASYKHTSSHGMPADAISSDVLPVPSVIDDALLAEGVPVFATSIFRFADNALGLCISLHHNAVDGTGLSSIMRQLSRNITDPGFTFSGSSQGRTDRFSKALALDLQETSSISSESLFSLHPEYSRNPPSLPEKFAPSTSKLFTISMIWIDALKELMRKYTSKAPTTNTVLSALIWTTITRIRMQDNPSLGGDMSQLVTAVNGRQRIGTNFSEPDSPFFGNAMFYSLSKLPADILAASDQTPVRSLAQICDHIAQSQYAINSRHIAEVYQLIEGVEDCRSLFPGWDLFGSRDLTITSWADLELYDLDFGDAMGKPKFVRVPYLEADGVAIVLPRQRAVPHEVLEVMVMLRRDYMDALERDVMWQTIVSIGRRDGNSN</sequence>
<keyword evidence="3" id="KW-1185">Reference proteome</keyword>
<dbReference type="InterPro" id="IPR023213">
    <property type="entry name" value="CAT-like_dom_sf"/>
</dbReference>
<name>A0A2I2GAF2_9EURO</name>
<dbReference type="Pfam" id="PF02458">
    <property type="entry name" value="Transferase"/>
    <property type="match status" value="1"/>
</dbReference>
<evidence type="ECO:0000256" key="1">
    <source>
        <dbReference type="ARBA" id="ARBA00022679"/>
    </source>
</evidence>
<dbReference type="PANTHER" id="PTHR31642">
    <property type="entry name" value="TRICHOTHECENE 3-O-ACETYLTRANSFERASE"/>
    <property type="match status" value="1"/>
</dbReference>
<dbReference type="PANTHER" id="PTHR31642:SF310">
    <property type="entry name" value="FATTY ALCOHOL:CAFFEOYL-COA ACYLTRANSFERASE"/>
    <property type="match status" value="1"/>
</dbReference>
<dbReference type="Gene3D" id="3.30.559.10">
    <property type="entry name" value="Chloramphenicol acetyltransferase-like domain"/>
    <property type="match status" value="2"/>
</dbReference>
<reference evidence="2 3" key="1">
    <citation type="submission" date="2016-12" db="EMBL/GenBank/DDBJ databases">
        <title>The genomes of Aspergillus section Nigri reveals drivers in fungal speciation.</title>
        <authorList>
            <consortium name="DOE Joint Genome Institute"/>
            <person name="Vesth T.C."/>
            <person name="Nybo J."/>
            <person name="Theobald S."/>
            <person name="Brandl J."/>
            <person name="Frisvad J.C."/>
            <person name="Nielsen K.F."/>
            <person name="Lyhne E.K."/>
            <person name="Kogle M.E."/>
            <person name="Kuo A."/>
            <person name="Riley R."/>
            <person name="Clum A."/>
            <person name="Nolan M."/>
            <person name="Lipzen A."/>
            <person name="Salamov A."/>
            <person name="Henrissat B."/>
            <person name="Wiebenga A."/>
            <person name="De Vries R.P."/>
            <person name="Grigoriev I.V."/>
            <person name="Mortensen U.H."/>
            <person name="Andersen M.R."/>
            <person name="Baker S.E."/>
        </authorList>
    </citation>
    <scope>NUCLEOTIDE SEQUENCE [LARGE SCALE GENOMIC DNA]</scope>
    <source>
        <strain evidence="2 3">IBT 23096</strain>
    </source>
</reference>
<dbReference type="VEuPathDB" id="FungiDB:P170DRAFT_193072"/>
<dbReference type="RefSeq" id="XP_024705154.1">
    <property type="nucleotide sequence ID" value="XM_024842712.1"/>
</dbReference>
<proteinExistence type="predicted"/>
<organism evidence="2 3">
    <name type="scientific">Aspergillus steynii IBT 23096</name>
    <dbReference type="NCBI Taxonomy" id="1392250"/>
    <lineage>
        <taxon>Eukaryota</taxon>
        <taxon>Fungi</taxon>
        <taxon>Dikarya</taxon>
        <taxon>Ascomycota</taxon>
        <taxon>Pezizomycotina</taxon>
        <taxon>Eurotiomycetes</taxon>
        <taxon>Eurotiomycetidae</taxon>
        <taxon>Eurotiales</taxon>
        <taxon>Aspergillaceae</taxon>
        <taxon>Aspergillus</taxon>
        <taxon>Aspergillus subgen. Circumdati</taxon>
    </lineage>
</organism>
<gene>
    <name evidence="2" type="ORF">P170DRAFT_193072</name>
</gene>
<dbReference type="EMBL" id="MSFO01000004">
    <property type="protein sequence ID" value="PLB49852.1"/>
    <property type="molecule type" value="Genomic_DNA"/>
</dbReference>
<evidence type="ECO:0000313" key="3">
    <source>
        <dbReference type="Proteomes" id="UP000234275"/>
    </source>
</evidence>
<dbReference type="GeneID" id="36550410"/>
<evidence type="ECO:0008006" key="4">
    <source>
        <dbReference type="Google" id="ProtNLM"/>
    </source>
</evidence>
<dbReference type="Proteomes" id="UP000234275">
    <property type="component" value="Unassembled WGS sequence"/>
</dbReference>
<keyword evidence="1" id="KW-0808">Transferase</keyword>
<protein>
    <recommendedName>
        <fullName evidence="4">Transferase family protein</fullName>
    </recommendedName>
</protein>
<dbReference type="AlphaFoldDB" id="A0A2I2GAF2"/>
<evidence type="ECO:0000313" key="2">
    <source>
        <dbReference type="EMBL" id="PLB49852.1"/>
    </source>
</evidence>
<dbReference type="STRING" id="1392250.A0A2I2GAF2"/>